<keyword evidence="2" id="KW-1185">Reference proteome</keyword>
<proteinExistence type="predicted"/>
<protein>
    <submittedName>
        <fullName evidence="1">Uncharacterized protein</fullName>
    </submittedName>
</protein>
<accession>A0ABS0L3G6</accession>
<evidence type="ECO:0000313" key="1">
    <source>
        <dbReference type="EMBL" id="MBG8554637.1"/>
    </source>
</evidence>
<name>A0ABS0L3G6_9BACT</name>
<dbReference type="EMBL" id="JADWYK010000008">
    <property type="protein sequence ID" value="MBG8554637.1"/>
    <property type="molecule type" value="Genomic_DNA"/>
</dbReference>
<comment type="caution">
    <text evidence="1">The sequence shown here is derived from an EMBL/GenBank/DDBJ whole genome shotgun (WGS) entry which is preliminary data.</text>
</comment>
<reference evidence="1 2" key="1">
    <citation type="submission" date="2020-11" db="EMBL/GenBank/DDBJ databases">
        <title>Hymenobacter sp.</title>
        <authorList>
            <person name="Kim M.K."/>
        </authorList>
    </citation>
    <scope>NUCLEOTIDE SEQUENCE [LARGE SCALE GENOMIC DNA]</scope>
    <source>
        <strain evidence="1 2">BT594</strain>
    </source>
</reference>
<sequence>MSFVSLAPVAAQAGDQVVELPCPLASVRTAVRSRVITRDLSQSLHLTQAQQVRMRVLYLTMVARQDELQWHYGGDPEQLRLQSQALDTYYEQECRKILRPAQVEQLLQASYPASGEPATISEDSRG</sequence>
<evidence type="ECO:0000313" key="2">
    <source>
        <dbReference type="Proteomes" id="UP000601099"/>
    </source>
</evidence>
<organism evidence="1 2">
    <name type="scientific">Hymenobacter guriensis</name>
    <dbReference type="NCBI Taxonomy" id="2793065"/>
    <lineage>
        <taxon>Bacteria</taxon>
        <taxon>Pseudomonadati</taxon>
        <taxon>Bacteroidota</taxon>
        <taxon>Cytophagia</taxon>
        <taxon>Cytophagales</taxon>
        <taxon>Hymenobacteraceae</taxon>
        <taxon>Hymenobacter</taxon>
    </lineage>
</organism>
<gene>
    <name evidence="1" type="ORF">I5L79_13850</name>
</gene>
<dbReference type="Proteomes" id="UP000601099">
    <property type="component" value="Unassembled WGS sequence"/>
</dbReference>
<dbReference type="RefSeq" id="WP_196955661.1">
    <property type="nucleotide sequence ID" value="NZ_JADWYK010000008.1"/>
</dbReference>